<evidence type="ECO:0000313" key="2">
    <source>
        <dbReference type="EMBL" id="MBD8524848.1"/>
    </source>
</evidence>
<evidence type="ECO:0000313" key="3">
    <source>
        <dbReference type="Proteomes" id="UP000613768"/>
    </source>
</evidence>
<sequence length="441" mass="49799">MLVRLNVAIALVLSTASFAANAVQLNYRLDLQYEDSSNVARSRIADAGNVLAARLGFAAQHQGERLALAAAGDLQRRQYHGVSFADETYTRLGVLGRWTIAPERLSFALQESSTEQPIDGFSIDRPNNRQRVDVLVAGPTLTLRPSARSRLLLEGRRTLARAEQTREFDSDRNGVDLRGLLNLGDDSSLSANVEWSEIDFRQSPGVGNQQQTDYRRLNGFLRYQRNSARSAFAIDLGASDIRRDAGLDGLRRDQDAPLIRINAQWQLSNQHVVEAQLQSQLSDATADALAAAPRVEDFEQPIALREPRATTVNADLFEEQAARLGWTHNGASNRFRFDLYHRQQNYQFGDQFDQSIDGLGLGVQRQIRARWAAGVFAAVEQRDYDNLQRQDRDRRYGLNLNFQRTAALSFGLELSRQQRDSDDPSQPYRDDRLLFTLSYRR</sequence>
<evidence type="ECO:0000256" key="1">
    <source>
        <dbReference type="SAM" id="SignalP"/>
    </source>
</evidence>
<evidence type="ECO:0008006" key="4">
    <source>
        <dbReference type="Google" id="ProtNLM"/>
    </source>
</evidence>
<proteinExistence type="predicted"/>
<reference evidence="2 3" key="1">
    <citation type="submission" date="2020-09" db="EMBL/GenBank/DDBJ databases">
        <title>Pseudoxanthomonas sp. CAU 1598 isolated from sand of Yaerae Beach.</title>
        <authorList>
            <person name="Kim W."/>
        </authorList>
    </citation>
    <scope>NUCLEOTIDE SEQUENCE [LARGE SCALE GENOMIC DNA]</scope>
    <source>
        <strain evidence="2 3">CAU 1598</strain>
    </source>
</reference>
<feature type="chain" id="PRO_5043576740" description="TIGR03016 family PEP-CTERM system-associated outer membrane protein" evidence="1">
    <location>
        <begin position="20"/>
        <end position="441"/>
    </location>
</feature>
<comment type="caution">
    <text evidence="2">The sequence shown here is derived from an EMBL/GenBank/DDBJ whole genome shotgun (WGS) entry which is preliminary data.</text>
</comment>
<feature type="signal peptide" evidence="1">
    <location>
        <begin position="1"/>
        <end position="19"/>
    </location>
</feature>
<name>A0AAW3ZFF5_9GAMM</name>
<dbReference type="RefSeq" id="WP_192028200.1">
    <property type="nucleotide sequence ID" value="NZ_JACYTR010000005.1"/>
</dbReference>
<organism evidence="2 3">
    <name type="scientific">Pseudomarimonas arenosa</name>
    <dbReference type="NCBI Taxonomy" id="2774145"/>
    <lineage>
        <taxon>Bacteria</taxon>
        <taxon>Pseudomonadati</taxon>
        <taxon>Pseudomonadota</taxon>
        <taxon>Gammaproteobacteria</taxon>
        <taxon>Lysobacterales</taxon>
        <taxon>Lysobacteraceae</taxon>
        <taxon>Pseudomarimonas</taxon>
    </lineage>
</organism>
<keyword evidence="1" id="KW-0732">Signal</keyword>
<dbReference type="Gene3D" id="2.40.160.50">
    <property type="entry name" value="membrane protein fhac: a member of the omp85/tpsb transporter family"/>
    <property type="match status" value="1"/>
</dbReference>
<protein>
    <recommendedName>
        <fullName evidence="4">TIGR03016 family PEP-CTERM system-associated outer membrane protein</fullName>
    </recommendedName>
</protein>
<dbReference type="EMBL" id="JACYTR010000005">
    <property type="protein sequence ID" value="MBD8524848.1"/>
    <property type="molecule type" value="Genomic_DNA"/>
</dbReference>
<keyword evidence="3" id="KW-1185">Reference proteome</keyword>
<dbReference type="AlphaFoldDB" id="A0AAW3ZFF5"/>
<dbReference type="Proteomes" id="UP000613768">
    <property type="component" value="Unassembled WGS sequence"/>
</dbReference>
<dbReference type="SUPFAM" id="SSF56935">
    <property type="entry name" value="Porins"/>
    <property type="match status" value="1"/>
</dbReference>
<accession>A0AAW3ZFF5</accession>
<gene>
    <name evidence="2" type="ORF">IFO71_03745</name>
</gene>